<feature type="transmembrane region" description="Helical" evidence="1">
    <location>
        <begin position="140"/>
        <end position="161"/>
    </location>
</feature>
<feature type="transmembrane region" description="Helical" evidence="1">
    <location>
        <begin position="74"/>
        <end position="92"/>
    </location>
</feature>
<organism evidence="2 3">
    <name type="scientific">Sinimarinibacterium flocculans</name>
    <dbReference type="NCBI Taxonomy" id="985250"/>
    <lineage>
        <taxon>Bacteria</taxon>
        <taxon>Pseudomonadati</taxon>
        <taxon>Pseudomonadota</taxon>
        <taxon>Gammaproteobacteria</taxon>
        <taxon>Nevskiales</taxon>
        <taxon>Nevskiaceae</taxon>
        <taxon>Sinimarinibacterium</taxon>
    </lineage>
</organism>
<comment type="caution">
    <text evidence="2">The sequence shown here is derived from an EMBL/GenBank/DDBJ whole genome shotgun (WGS) entry which is preliminary data.</text>
</comment>
<keyword evidence="1" id="KW-0472">Membrane</keyword>
<name>A0A318EJU2_9GAMM</name>
<evidence type="ECO:0000313" key="2">
    <source>
        <dbReference type="EMBL" id="PXV71104.1"/>
    </source>
</evidence>
<protein>
    <submittedName>
        <fullName evidence="2">Uncharacterized membrane protein YjgN (DUF898 family)</fullName>
    </submittedName>
</protein>
<dbReference type="Proteomes" id="UP000248330">
    <property type="component" value="Unassembled WGS sequence"/>
</dbReference>
<sequence>MDSASVAAAPAVEHRVAFHGSGGEYFGIWIVNLVLTILTLGIYSAWAKVRRLKYFYGQTELAGARFDYHGNPRAILVGRLIGLLLFAAYTVATELVSWWTPVVLVLLAVVLPWLLRNAIRFQLHNSSYRGIRFAFDGRRAPAYVVFLLHPLLMLVTFYLTAPLFHQRVKRYQLGNARFGATAVQFHAGVGQFYRAYVPVMLLMLGLFVIVIGTIGAAVSGVEPGAEPDPRVIGGAALTSVLVIFGGLLVIGPIWLVRTQNLIWNHTSLGEHRFVSTLRVWPLLWIQLSNLVGIMLTFGLFMPWAAVRMARYRAQNVRLIAAGEIDAFVAGTGAEVTAAGEETAEIFDFDIGL</sequence>
<proteinExistence type="predicted"/>
<keyword evidence="3" id="KW-1185">Reference proteome</keyword>
<dbReference type="InterPro" id="IPR010295">
    <property type="entry name" value="DUF898"/>
</dbReference>
<keyword evidence="1" id="KW-1133">Transmembrane helix</keyword>
<feature type="transmembrane region" description="Helical" evidence="1">
    <location>
        <begin position="195"/>
        <end position="219"/>
    </location>
</feature>
<feature type="transmembrane region" description="Helical" evidence="1">
    <location>
        <begin position="26"/>
        <end position="46"/>
    </location>
</feature>
<reference evidence="2 3" key="1">
    <citation type="submission" date="2018-04" db="EMBL/GenBank/DDBJ databases">
        <title>Genomic Encyclopedia of Type Strains, Phase IV (KMG-IV): sequencing the most valuable type-strain genomes for metagenomic binning, comparative biology and taxonomic classification.</title>
        <authorList>
            <person name="Goeker M."/>
        </authorList>
    </citation>
    <scope>NUCLEOTIDE SEQUENCE [LARGE SCALE GENOMIC DNA]</scope>
    <source>
        <strain evidence="2 3">DSM 104150</strain>
    </source>
</reference>
<feature type="transmembrane region" description="Helical" evidence="1">
    <location>
        <begin position="283"/>
        <end position="306"/>
    </location>
</feature>
<feature type="transmembrane region" description="Helical" evidence="1">
    <location>
        <begin position="98"/>
        <end position="119"/>
    </location>
</feature>
<dbReference type="OrthoDB" id="9765721at2"/>
<dbReference type="RefSeq" id="WP_110263256.1">
    <property type="nucleotide sequence ID" value="NZ_CAKZQT010000031.1"/>
</dbReference>
<dbReference type="AlphaFoldDB" id="A0A318EJU2"/>
<dbReference type="Pfam" id="PF05987">
    <property type="entry name" value="DUF898"/>
    <property type="match status" value="1"/>
</dbReference>
<evidence type="ECO:0000256" key="1">
    <source>
        <dbReference type="SAM" id="Phobius"/>
    </source>
</evidence>
<accession>A0A318EJU2</accession>
<feature type="transmembrane region" description="Helical" evidence="1">
    <location>
        <begin position="231"/>
        <end position="255"/>
    </location>
</feature>
<gene>
    <name evidence="2" type="ORF">C8D93_101144</name>
</gene>
<dbReference type="EMBL" id="QICN01000001">
    <property type="protein sequence ID" value="PXV71104.1"/>
    <property type="molecule type" value="Genomic_DNA"/>
</dbReference>
<evidence type="ECO:0000313" key="3">
    <source>
        <dbReference type="Proteomes" id="UP000248330"/>
    </source>
</evidence>
<keyword evidence="1" id="KW-0812">Transmembrane</keyword>